<keyword evidence="3" id="KW-1185">Reference proteome</keyword>
<sequence>MVDHEQKEPCDVEEVDDMEEGDGKEKTIKKKEKQNATLQRRWTRAQMKTRIRIEKSSILKMTAMMADGQVTKVDSIKVQSENDLFGYDSYTYLNWEDFEAVLTMDEVTGADIVSYMM</sequence>
<dbReference type="EMBL" id="NBSK02000004">
    <property type="protein sequence ID" value="KAJ0209416.1"/>
    <property type="molecule type" value="Genomic_DNA"/>
</dbReference>
<name>A0A9R1VN55_LACSA</name>
<comment type="caution">
    <text evidence="2">The sequence shown here is derived from an EMBL/GenBank/DDBJ whole genome shotgun (WGS) entry which is preliminary data.</text>
</comment>
<dbReference type="Proteomes" id="UP000235145">
    <property type="component" value="Unassembled WGS sequence"/>
</dbReference>
<feature type="compositionally biased region" description="Basic and acidic residues" evidence="1">
    <location>
        <begin position="1"/>
        <end position="10"/>
    </location>
</feature>
<evidence type="ECO:0000313" key="2">
    <source>
        <dbReference type="EMBL" id="KAJ0209416.1"/>
    </source>
</evidence>
<feature type="compositionally biased region" description="Acidic residues" evidence="1">
    <location>
        <begin position="11"/>
        <end position="20"/>
    </location>
</feature>
<gene>
    <name evidence="2" type="ORF">LSAT_V11C400208710</name>
</gene>
<evidence type="ECO:0000313" key="3">
    <source>
        <dbReference type="Proteomes" id="UP000235145"/>
    </source>
</evidence>
<accession>A0A9R1VN55</accession>
<dbReference type="AlphaFoldDB" id="A0A9R1VN55"/>
<reference evidence="2 3" key="1">
    <citation type="journal article" date="2017" name="Nat. Commun.">
        <title>Genome assembly with in vitro proximity ligation data and whole-genome triplication in lettuce.</title>
        <authorList>
            <person name="Reyes-Chin-Wo S."/>
            <person name="Wang Z."/>
            <person name="Yang X."/>
            <person name="Kozik A."/>
            <person name="Arikit S."/>
            <person name="Song C."/>
            <person name="Xia L."/>
            <person name="Froenicke L."/>
            <person name="Lavelle D.O."/>
            <person name="Truco M.J."/>
            <person name="Xia R."/>
            <person name="Zhu S."/>
            <person name="Xu C."/>
            <person name="Xu H."/>
            <person name="Xu X."/>
            <person name="Cox K."/>
            <person name="Korf I."/>
            <person name="Meyers B.C."/>
            <person name="Michelmore R.W."/>
        </authorList>
    </citation>
    <scope>NUCLEOTIDE SEQUENCE [LARGE SCALE GENOMIC DNA]</scope>
    <source>
        <strain evidence="3">cv. Salinas</strain>
        <tissue evidence="2">Seedlings</tissue>
    </source>
</reference>
<organism evidence="2 3">
    <name type="scientific">Lactuca sativa</name>
    <name type="common">Garden lettuce</name>
    <dbReference type="NCBI Taxonomy" id="4236"/>
    <lineage>
        <taxon>Eukaryota</taxon>
        <taxon>Viridiplantae</taxon>
        <taxon>Streptophyta</taxon>
        <taxon>Embryophyta</taxon>
        <taxon>Tracheophyta</taxon>
        <taxon>Spermatophyta</taxon>
        <taxon>Magnoliopsida</taxon>
        <taxon>eudicotyledons</taxon>
        <taxon>Gunneridae</taxon>
        <taxon>Pentapetalae</taxon>
        <taxon>asterids</taxon>
        <taxon>campanulids</taxon>
        <taxon>Asterales</taxon>
        <taxon>Asteraceae</taxon>
        <taxon>Cichorioideae</taxon>
        <taxon>Cichorieae</taxon>
        <taxon>Lactucinae</taxon>
        <taxon>Lactuca</taxon>
    </lineage>
</organism>
<protein>
    <submittedName>
        <fullName evidence="2">Uncharacterized protein</fullName>
    </submittedName>
</protein>
<feature type="region of interest" description="Disordered" evidence="1">
    <location>
        <begin position="1"/>
        <end position="39"/>
    </location>
</feature>
<evidence type="ECO:0000256" key="1">
    <source>
        <dbReference type="SAM" id="MobiDB-lite"/>
    </source>
</evidence>
<proteinExistence type="predicted"/>